<reference evidence="1 2" key="1">
    <citation type="journal article" date="2017" name="Antonie Van Leeuwenhoek">
        <title>Phylogenomic resolution of the bacterial genus Pantoea and its relationship with Erwinia and Tatumella.</title>
        <authorList>
            <person name="Palmer M."/>
            <person name="Steenkamp E.T."/>
            <person name="Coetzee M.P."/>
            <person name="Chan W.Y."/>
            <person name="van Zyl E."/>
            <person name="De Maayer P."/>
            <person name="Coutinho T.A."/>
            <person name="Blom J."/>
            <person name="Smits T.H."/>
            <person name="Duffy B."/>
            <person name="Venter S.N."/>
        </authorList>
    </citation>
    <scope>NUCLEOTIDE SEQUENCE [LARGE SCALE GENOMIC DNA]</scope>
    <source>
        <strain evidence="1 2">LMG 2657</strain>
    </source>
</reference>
<proteinExistence type="predicted"/>
<evidence type="ECO:0008006" key="3">
    <source>
        <dbReference type="Google" id="ProtNLM"/>
    </source>
</evidence>
<dbReference type="RefSeq" id="WP_084879664.1">
    <property type="nucleotide sequence ID" value="NZ_JAGGMY010000002.1"/>
</dbReference>
<evidence type="ECO:0000313" key="1">
    <source>
        <dbReference type="EMBL" id="ORM89948.1"/>
    </source>
</evidence>
<evidence type="ECO:0000313" key="2">
    <source>
        <dbReference type="Proteomes" id="UP000193749"/>
    </source>
</evidence>
<dbReference type="EMBL" id="MLJI01000002">
    <property type="protein sequence ID" value="ORM89948.1"/>
    <property type="molecule type" value="Genomic_DNA"/>
</dbReference>
<gene>
    <name evidence="1" type="ORF">HA50_25530</name>
</gene>
<protein>
    <recommendedName>
        <fullName evidence="3">Nucleotidyl transferase AbiEii/AbiGii toxin family protein</fullName>
    </recommendedName>
</protein>
<dbReference type="Proteomes" id="UP000193749">
    <property type="component" value="Unassembled WGS sequence"/>
</dbReference>
<keyword evidence="2" id="KW-1185">Reference proteome</keyword>
<name>A0A1X1ELX7_PANCY</name>
<comment type="caution">
    <text evidence="1">The sequence shown here is derived from an EMBL/GenBank/DDBJ whole genome shotgun (WGS) entry which is preliminary data.</text>
</comment>
<dbReference type="AlphaFoldDB" id="A0A1X1ELX7"/>
<accession>A0A1X1ELX7</accession>
<sequence>MEGEAFLTEYMHQYADDYILIGGNACALNFESVGADFRATVDLDIVLITESTNDQFYEHLWNYIFEHGYEGKVYRGSNAGGSAYRFILPEENRVPNVPAQIELFSRKPDYFNEVFAKRSHITPIKTGQGISNFSAILLDDDVYEFIKSSRTSLKGISTVNLECLFGLKSVAWHSNQALFDEKKINDKNTILKHPQDMISIVSVIEDPEITLFPAQIFDSLQHSRERLLSQDVRAELQATPPSIDITIEYIDTFVARK</sequence>
<dbReference type="OrthoDB" id="9795020at2"/>
<organism evidence="1 2">
    <name type="scientific">Pantoea cypripedii</name>
    <name type="common">Pectobacterium cypripedii</name>
    <name type="synonym">Erwinia cypripedii</name>
    <dbReference type="NCBI Taxonomy" id="55209"/>
    <lineage>
        <taxon>Bacteria</taxon>
        <taxon>Pseudomonadati</taxon>
        <taxon>Pseudomonadota</taxon>
        <taxon>Gammaproteobacteria</taxon>
        <taxon>Enterobacterales</taxon>
        <taxon>Erwiniaceae</taxon>
        <taxon>Pantoea</taxon>
    </lineage>
</organism>